<dbReference type="Proteomes" id="UP000668214">
    <property type="component" value="Unassembled WGS sequence"/>
</dbReference>
<feature type="non-terminal residue" evidence="2">
    <location>
        <position position="1"/>
    </location>
</feature>
<reference evidence="2" key="1">
    <citation type="submission" date="2020-02" db="EMBL/GenBank/DDBJ databases">
        <title>Relaxed selection underlies rapid genomic changes in the transitions from sociality to social parasitism in ants.</title>
        <authorList>
            <person name="Bi X."/>
        </authorList>
    </citation>
    <scope>NUCLEOTIDE SEQUENCE</scope>
    <source>
        <strain evidence="2">BGI-DK2014c</strain>
        <tissue evidence="2">Whole body</tissue>
    </source>
</reference>
<evidence type="ECO:0000256" key="1">
    <source>
        <dbReference type="SAM" id="MobiDB-lite"/>
    </source>
</evidence>
<evidence type="ECO:0000313" key="3">
    <source>
        <dbReference type="Proteomes" id="UP000668214"/>
    </source>
</evidence>
<dbReference type="AlphaFoldDB" id="A0A836EWN8"/>
<organism evidence="2 3">
    <name type="scientific">Pseudoatta argentina</name>
    <dbReference type="NCBI Taxonomy" id="621737"/>
    <lineage>
        <taxon>Eukaryota</taxon>
        <taxon>Metazoa</taxon>
        <taxon>Ecdysozoa</taxon>
        <taxon>Arthropoda</taxon>
        <taxon>Hexapoda</taxon>
        <taxon>Insecta</taxon>
        <taxon>Pterygota</taxon>
        <taxon>Neoptera</taxon>
        <taxon>Endopterygota</taxon>
        <taxon>Hymenoptera</taxon>
        <taxon>Apocrita</taxon>
        <taxon>Aculeata</taxon>
        <taxon>Formicoidea</taxon>
        <taxon>Formicidae</taxon>
        <taxon>Myrmicinae</taxon>
        <taxon>Pseudoatta</taxon>
    </lineage>
</organism>
<dbReference type="PIRSF" id="PIRSF034247">
    <property type="entry name" value="RCAS1"/>
    <property type="match status" value="1"/>
</dbReference>
<feature type="compositionally biased region" description="Basic and acidic residues" evidence="1">
    <location>
        <begin position="201"/>
        <end position="213"/>
    </location>
</feature>
<protein>
    <submittedName>
        <fullName evidence="2">RCAS1 protein</fullName>
    </submittedName>
</protein>
<feature type="region of interest" description="Disordered" evidence="1">
    <location>
        <begin position="201"/>
        <end position="224"/>
    </location>
</feature>
<dbReference type="GO" id="GO:0030141">
    <property type="term" value="C:secretory granule"/>
    <property type="evidence" value="ECO:0007669"/>
    <property type="project" value="TreeGrafter"/>
</dbReference>
<gene>
    <name evidence="2" type="primary">Ebag9</name>
    <name evidence="2" type="ORF">G6Z78_0001603</name>
</gene>
<sequence length="224" mass="26078">MAVEFLMNRLKALFVLLFGIFKRAMCCLRRRRRSFCDSVPLSTVGVVPNVLTSSTELEQWDKWEENPIVVIPDKPVNTVQAKIEQYRQQVIKPPESPTEEQLNFFEDMTPKITRQAKILIKDKHTDGSSRNIAKFTAMDPVPTVSLYLQTCNIPEIYIPVICLQNELGEWEENSAGWEVDDFNDPTKVLREQRRREREQRLMEQQQKRLERTAKPQPLGAKLCS</sequence>
<dbReference type="PANTHER" id="PTHR15208:SF2">
    <property type="entry name" value="RECEPTOR-BINDING CANCER ANTIGEN EXPRESSED ON SISO CELLS"/>
    <property type="match status" value="1"/>
</dbReference>
<keyword evidence="3" id="KW-1185">Reference proteome</keyword>
<evidence type="ECO:0000313" key="2">
    <source>
        <dbReference type="EMBL" id="KAG5307837.1"/>
    </source>
</evidence>
<proteinExistence type="predicted"/>
<accession>A0A836EWN8</accession>
<dbReference type="PANTHER" id="PTHR15208">
    <property type="entry name" value="RECEPTOR-BINDING CANCER ANTIGEN EXPRESSED ON SISO CELLS CANCER ASSOCIATED SURFACE ANTIGEN RCAS1 ESTROGEN RECEPTOR-BINDING FRAGMENT- ASSOCIATED GENE 9 PROTEIN"/>
    <property type="match status" value="1"/>
</dbReference>
<name>A0A836EWN8_9HYME</name>
<comment type="caution">
    <text evidence="2">The sequence shown here is derived from an EMBL/GenBank/DDBJ whole genome shotgun (WGS) entry which is preliminary data.</text>
</comment>
<feature type="non-terminal residue" evidence="2">
    <location>
        <position position="224"/>
    </location>
</feature>
<dbReference type="InterPro" id="IPR017025">
    <property type="entry name" value="Cancer-assoc_antigen_RCAS1"/>
</dbReference>
<dbReference type="EMBL" id="JAANIA010002906">
    <property type="protein sequence ID" value="KAG5307837.1"/>
    <property type="molecule type" value="Genomic_DNA"/>
</dbReference>